<comment type="caution">
    <text evidence="6">The sequence shown here is derived from an EMBL/GenBank/DDBJ whole genome shotgun (WGS) entry which is preliminary data.</text>
</comment>
<comment type="cofactor">
    <cofactor evidence="1">
        <name>FAD</name>
        <dbReference type="ChEBI" id="CHEBI:57692"/>
    </cofactor>
</comment>
<name>A0A8S8XFR2_9PROT</name>
<evidence type="ECO:0000313" key="6">
    <source>
        <dbReference type="EMBL" id="GIL40066.1"/>
    </source>
</evidence>
<dbReference type="RefSeq" id="WP_420243174.1">
    <property type="nucleotide sequence ID" value="NZ_BOPV01000001.1"/>
</dbReference>
<dbReference type="GO" id="GO:0003955">
    <property type="term" value="F:NAD(P)H dehydrogenase (quinone) activity"/>
    <property type="evidence" value="ECO:0007669"/>
    <property type="project" value="TreeGrafter"/>
</dbReference>
<dbReference type="InterPro" id="IPR023753">
    <property type="entry name" value="FAD/NAD-binding_dom"/>
</dbReference>
<evidence type="ECO:0000256" key="2">
    <source>
        <dbReference type="ARBA" id="ARBA00022630"/>
    </source>
</evidence>
<dbReference type="PANTHER" id="PTHR42913">
    <property type="entry name" value="APOPTOSIS-INDUCING FACTOR 1"/>
    <property type="match status" value="1"/>
</dbReference>
<keyword evidence="2" id="KW-0285">Flavoprotein</keyword>
<keyword evidence="4" id="KW-0560">Oxidoreductase</keyword>
<dbReference type="EMBL" id="BOPV01000001">
    <property type="protein sequence ID" value="GIL40066.1"/>
    <property type="molecule type" value="Genomic_DNA"/>
</dbReference>
<dbReference type="InterPro" id="IPR036188">
    <property type="entry name" value="FAD/NAD-bd_sf"/>
</dbReference>
<dbReference type="SUPFAM" id="SSF51905">
    <property type="entry name" value="FAD/NAD(P)-binding domain"/>
    <property type="match status" value="2"/>
</dbReference>
<evidence type="ECO:0000256" key="3">
    <source>
        <dbReference type="ARBA" id="ARBA00022827"/>
    </source>
</evidence>
<evidence type="ECO:0000313" key="7">
    <source>
        <dbReference type="Proteomes" id="UP000681075"/>
    </source>
</evidence>
<evidence type="ECO:0000256" key="4">
    <source>
        <dbReference type="ARBA" id="ARBA00023002"/>
    </source>
</evidence>
<dbReference type="GO" id="GO:0019646">
    <property type="term" value="P:aerobic electron transport chain"/>
    <property type="evidence" value="ECO:0007669"/>
    <property type="project" value="TreeGrafter"/>
</dbReference>
<organism evidence="6 7">
    <name type="scientific">Roseiterribacter gracilis</name>
    <dbReference type="NCBI Taxonomy" id="2812848"/>
    <lineage>
        <taxon>Bacteria</taxon>
        <taxon>Pseudomonadati</taxon>
        <taxon>Pseudomonadota</taxon>
        <taxon>Alphaproteobacteria</taxon>
        <taxon>Rhodospirillales</taxon>
        <taxon>Roseiterribacteraceae</taxon>
        <taxon>Roseiterribacter</taxon>
    </lineage>
</organism>
<accession>A0A8S8XFR2</accession>
<dbReference type="InterPro" id="IPR051169">
    <property type="entry name" value="NADH-Q_oxidoreductase"/>
</dbReference>
<dbReference type="AlphaFoldDB" id="A0A8S8XFR2"/>
<dbReference type="PRINTS" id="PR00368">
    <property type="entry name" value="FADPNR"/>
</dbReference>
<dbReference type="Pfam" id="PF07992">
    <property type="entry name" value="Pyr_redox_2"/>
    <property type="match status" value="1"/>
</dbReference>
<reference evidence="6" key="1">
    <citation type="submission" date="2021-02" db="EMBL/GenBank/DDBJ databases">
        <title>Genome sequence of Rhodospirillales sp. strain TMPK1 isolated from soil.</title>
        <authorList>
            <person name="Nakai R."/>
            <person name="Kusada H."/>
            <person name="Tamaki H."/>
        </authorList>
    </citation>
    <scope>NUCLEOTIDE SEQUENCE</scope>
    <source>
        <strain evidence="6">TMPK1</strain>
    </source>
</reference>
<dbReference type="Gene3D" id="3.50.50.100">
    <property type="match status" value="1"/>
</dbReference>
<gene>
    <name evidence="6" type="ORF">TMPK1_23030</name>
</gene>
<evidence type="ECO:0000256" key="1">
    <source>
        <dbReference type="ARBA" id="ARBA00001974"/>
    </source>
</evidence>
<feature type="domain" description="FAD/NAD(P)-binding" evidence="5">
    <location>
        <begin position="3"/>
        <end position="282"/>
    </location>
</feature>
<dbReference type="PANTHER" id="PTHR42913:SF9">
    <property type="entry name" value="SLR1591 PROTEIN"/>
    <property type="match status" value="1"/>
</dbReference>
<keyword evidence="7" id="KW-1185">Reference proteome</keyword>
<keyword evidence="3" id="KW-0274">FAD</keyword>
<sequence length="350" mass="37380">MTRLVFVGAGHGHLYALKRAQLLVDAGAQITVIAPDDFWYSGLATGMVGGRWSPEDDRIALDRLLRGVTWLRESATDIDRTQVRCSSGQSVPFDLLSLDVGSVVAALPGIDDDDPRNFAAKPIARLADLRGAVEAKPQRVLVVGGGPSAIELAANIAAHPQATVTLAAARFLPGLPRRAAAFVASHLTARGVTLRPVNVARIVDDMAWTDNGPIGFDLLVRATGLHALPLLAGLGLELQDGALVVGDDLAASGDARVHAVGDCAAVAGTRLPMIGVHAVRQAPVLFANLNAKLRAVPPQRRYRAQKHALLILNLGDGTGLATWRRFWLAGRAMRWLKDRIDRAFLARYRA</sequence>
<protein>
    <submittedName>
        <fullName evidence="6">Pyridine nucleotide-disulfide oxidoreductase</fullName>
    </submittedName>
</protein>
<proteinExistence type="predicted"/>
<evidence type="ECO:0000259" key="5">
    <source>
        <dbReference type="Pfam" id="PF07992"/>
    </source>
</evidence>
<dbReference type="Proteomes" id="UP000681075">
    <property type="component" value="Unassembled WGS sequence"/>
</dbReference>